<keyword evidence="3" id="KW-1185">Reference proteome</keyword>
<proteinExistence type="predicted"/>
<evidence type="ECO:0000313" key="3">
    <source>
        <dbReference type="Proteomes" id="UP000011607"/>
    </source>
</evidence>
<sequence length="81" mass="8397">MSYSGPFFDTNGTLDDERLIAELVPIAILVALFGAVAAVPLLIAVTSDALVFTLLSQFVLAVGSAIVLIHVVARGIELADA</sequence>
<keyword evidence="1" id="KW-0812">Transmembrane</keyword>
<reference evidence="2 3" key="1">
    <citation type="journal article" date="2014" name="PLoS Genet.">
        <title>Phylogenetically driven sequencing of extremely halophilic archaea reveals strategies for static and dynamic osmo-response.</title>
        <authorList>
            <person name="Becker E.A."/>
            <person name="Seitzer P.M."/>
            <person name="Tritt A."/>
            <person name="Larsen D."/>
            <person name="Krusor M."/>
            <person name="Yao A.I."/>
            <person name="Wu D."/>
            <person name="Madern D."/>
            <person name="Eisen J.A."/>
            <person name="Darling A.E."/>
            <person name="Facciotti M.T."/>
        </authorList>
    </citation>
    <scope>NUCLEOTIDE SEQUENCE [LARGE SCALE GENOMIC DNA]</scope>
    <source>
        <strain evidence="2 3">JCM 10879</strain>
    </source>
</reference>
<dbReference type="AlphaFoldDB" id="M0LMY1"/>
<evidence type="ECO:0000256" key="1">
    <source>
        <dbReference type="SAM" id="Phobius"/>
    </source>
</evidence>
<keyword evidence="1" id="KW-0472">Membrane</keyword>
<accession>M0LMY1</accession>
<name>M0LMY1_9EURY</name>
<dbReference type="OrthoDB" id="376706at2157"/>
<protein>
    <submittedName>
        <fullName evidence="2">Uncharacterized protein</fullName>
    </submittedName>
</protein>
<keyword evidence="1" id="KW-1133">Transmembrane helix</keyword>
<organism evidence="2 3">
    <name type="scientific">Halobiforma nitratireducens JCM 10879</name>
    <dbReference type="NCBI Taxonomy" id="1227454"/>
    <lineage>
        <taxon>Archaea</taxon>
        <taxon>Methanobacteriati</taxon>
        <taxon>Methanobacteriota</taxon>
        <taxon>Stenosarchaea group</taxon>
        <taxon>Halobacteria</taxon>
        <taxon>Halobacteriales</taxon>
        <taxon>Natrialbaceae</taxon>
        <taxon>Halobiforma</taxon>
    </lineage>
</organism>
<gene>
    <name evidence="2" type="ORF">C446_14184</name>
</gene>
<feature type="transmembrane region" description="Helical" evidence="1">
    <location>
        <begin position="50"/>
        <end position="73"/>
    </location>
</feature>
<comment type="caution">
    <text evidence="2">The sequence shown here is derived from an EMBL/GenBank/DDBJ whole genome shotgun (WGS) entry which is preliminary data.</text>
</comment>
<dbReference type="Proteomes" id="UP000011607">
    <property type="component" value="Unassembled WGS sequence"/>
</dbReference>
<dbReference type="RefSeq" id="WP_006673735.1">
    <property type="nucleotide sequence ID" value="NZ_AOMA01000142.1"/>
</dbReference>
<dbReference type="EMBL" id="AOMA01000142">
    <property type="protein sequence ID" value="EMA33385.1"/>
    <property type="molecule type" value="Genomic_DNA"/>
</dbReference>
<evidence type="ECO:0000313" key="2">
    <source>
        <dbReference type="EMBL" id="EMA33385.1"/>
    </source>
</evidence>
<feature type="transmembrane region" description="Helical" evidence="1">
    <location>
        <begin position="20"/>
        <end position="43"/>
    </location>
</feature>
<dbReference type="STRING" id="1227454.C446_14184"/>